<dbReference type="PANTHER" id="PTHR40078">
    <property type="entry name" value="INTEGRAL MEMBRANE PROTEIN-RELATED"/>
    <property type="match status" value="1"/>
</dbReference>
<gene>
    <name evidence="2" type="ORF">EJN90_08190</name>
</gene>
<dbReference type="AlphaFoldDB" id="A0A3S9HBA2"/>
<name>A0A3S9HBA2_9LACT</name>
<dbReference type="RefSeq" id="WP_126110195.1">
    <property type="nucleotide sequence ID" value="NZ_CP034465.1"/>
</dbReference>
<dbReference type="Proteomes" id="UP000273326">
    <property type="component" value="Chromosome"/>
</dbReference>
<sequence length="209" mass="23261">MTKLKRMVVYLVGFNILIAGISFLVTSTYGQSAWDGVYLAVSNIALLSVGMATFISAASILAVCYILTKDWHVFLSFVTSVVQSLLIDFYLFLVKTLIPSDSIPTRLFLFTTGIILMAIGISIYIQAKYPTNHVDCLMLSISKRFKLNLRKSKLIGDSSAILITLIIANRIPIGTFIVLVSLSPLVQFISDRISKPISNFINRTNYSRY</sequence>
<keyword evidence="1" id="KW-0812">Transmembrane</keyword>
<protein>
    <recommendedName>
        <fullName evidence="4">YitT family protein</fullName>
    </recommendedName>
</protein>
<organism evidence="2 3">
    <name type="scientific">Jeotgalibaca ciconiae</name>
    <dbReference type="NCBI Taxonomy" id="2496265"/>
    <lineage>
        <taxon>Bacteria</taxon>
        <taxon>Bacillati</taxon>
        <taxon>Bacillota</taxon>
        <taxon>Bacilli</taxon>
        <taxon>Lactobacillales</taxon>
        <taxon>Carnobacteriaceae</taxon>
        <taxon>Jeotgalibaca</taxon>
    </lineage>
</organism>
<dbReference type="InterPro" id="IPR038750">
    <property type="entry name" value="YczE/YyaS-like"/>
</dbReference>
<keyword evidence="1" id="KW-0472">Membrane</keyword>
<dbReference type="Pfam" id="PF19700">
    <property type="entry name" value="DUF6198"/>
    <property type="match status" value="1"/>
</dbReference>
<evidence type="ECO:0000256" key="1">
    <source>
        <dbReference type="SAM" id="Phobius"/>
    </source>
</evidence>
<reference evidence="3" key="1">
    <citation type="submission" date="2018-12" db="EMBL/GenBank/DDBJ databases">
        <title>Complete genome sequencing of Jeotgalibaca sp. H21T32.</title>
        <authorList>
            <person name="Bae J.-W."/>
            <person name="Lee S.-Y."/>
        </authorList>
    </citation>
    <scope>NUCLEOTIDE SEQUENCE [LARGE SCALE GENOMIC DNA]</scope>
    <source>
        <strain evidence="3">H21T32</strain>
    </source>
</reference>
<dbReference type="KEGG" id="jeh:EJN90_08190"/>
<evidence type="ECO:0000313" key="2">
    <source>
        <dbReference type="EMBL" id="AZP04614.1"/>
    </source>
</evidence>
<proteinExistence type="predicted"/>
<evidence type="ECO:0000313" key="3">
    <source>
        <dbReference type="Proteomes" id="UP000273326"/>
    </source>
</evidence>
<keyword evidence="3" id="KW-1185">Reference proteome</keyword>
<feature type="transmembrane region" description="Helical" evidence="1">
    <location>
        <begin position="7"/>
        <end position="25"/>
    </location>
</feature>
<feature type="transmembrane region" description="Helical" evidence="1">
    <location>
        <begin position="73"/>
        <end position="93"/>
    </location>
</feature>
<dbReference type="PANTHER" id="PTHR40078:SF1">
    <property type="entry name" value="INTEGRAL MEMBRANE PROTEIN"/>
    <property type="match status" value="1"/>
</dbReference>
<dbReference type="EMBL" id="CP034465">
    <property type="protein sequence ID" value="AZP04614.1"/>
    <property type="molecule type" value="Genomic_DNA"/>
</dbReference>
<dbReference type="OrthoDB" id="1902994at2"/>
<feature type="transmembrane region" description="Helical" evidence="1">
    <location>
        <begin position="160"/>
        <end position="182"/>
    </location>
</feature>
<keyword evidence="1" id="KW-1133">Transmembrane helix</keyword>
<accession>A0A3S9HBA2</accession>
<feature type="transmembrane region" description="Helical" evidence="1">
    <location>
        <begin position="105"/>
        <end position="125"/>
    </location>
</feature>
<feature type="transmembrane region" description="Helical" evidence="1">
    <location>
        <begin position="37"/>
        <end position="66"/>
    </location>
</feature>
<evidence type="ECO:0008006" key="4">
    <source>
        <dbReference type="Google" id="ProtNLM"/>
    </source>
</evidence>